<keyword evidence="5" id="KW-1003">Cell membrane</keyword>
<evidence type="ECO:0000256" key="31">
    <source>
        <dbReference type="ARBA" id="ARBA00049320"/>
    </source>
</evidence>
<keyword evidence="9" id="KW-0732">Signal</keyword>
<evidence type="ECO:0000256" key="13">
    <source>
        <dbReference type="ARBA" id="ARBA00023098"/>
    </source>
</evidence>
<keyword evidence="17" id="KW-0449">Lipoprotein</keyword>
<evidence type="ECO:0000256" key="17">
    <source>
        <dbReference type="ARBA" id="ARBA00023288"/>
    </source>
</evidence>
<keyword evidence="6" id="KW-0597">Phosphoprotein</keyword>
<comment type="subcellular location">
    <subcellularLocation>
        <location evidence="2">Cell membrane</location>
        <topology evidence="2">Lipid-anchor</topology>
        <topology evidence="2">GPI-anchor</topology>
    </subcellularLocation>
</comment>
<evidence type="ECO:0000256" key="19">
    <source>
        <dbReference type="ARBA" id="ARBA00032556"/>
    </source>
</evidence>
<keyword evidence="7" id="KW-0336">GPI-anchor</keyword>
<evidence type="ECO:0000256" key="30">
    <source>
        <dbReference type="ARBA" id="ARBA00049092"/>
    </source>
</evidence>
<gene>
    <name evidence="32" type="ORF">V5799_023163</name>
</gene>
<evidence type="ECO:0000256" key="29">
    <source>
        <dbReference type="ARBA" id="ARBA00048703"/>
    </source>
</evidence>
<dbReference type="GO" id="GO:0005886">
    <property type="term" value="C:plasma membrane"/>
    <property type="evidence" value="ECO:0007669"/>
    <property type="project" value="UniProtKB-SubCell"/>
</dbReference>
<dbReference type="GO" id="GO:0016042">
    <property type="term" value="P:lipid catabolic process"/>
    <property type="evidence" value="ECO:0007669"/>
    <property type="project" value="UniProtKB-KW"/>
</dbReference>
<evidence type="ECO:0000256" key="5">
    <source>
        <dbReference type="ARBA" id="ARBA00022475"/>
    </source>
</evidence>
<evidence type="ECO:0000256" key="20">
    <source>
        <dbReference type="ARBA" id="ARBA00046203"/>
    </source>
</evidence>
<dbReference type="EMBL" id="JARKHS020002174">
    <property type="protein sequence ID" value="KAK8787061.1"/>
    <property type="molecule type" value="Genomic_DNA"/>
</dbReference>
<comment type="catalytic activity">
    <reaction evidence="31">
        <text>1-(5Z,8Z,11Z,14Z-eicosatetraenoyl)-sn-glycero-3-phosphocholine + H2O = 1-(5Z,8Z,11Z,14Z-eicosatetraenoyl)-sn-glycerol + phosphocholine + H(+)</text>
        <dbReference type="Rhea" id="RHEA:41003"/>
        <dbReference type="ChEBI" id="CHEBI:15377"/>
        <dbReference type="ChEBI" id="CHEBI:15378"/>
        <dbReference type="ChEBI" id="CHEBI:34071"/>
        <dbReference type="ChEBI" id="CHEBI:74344"/>
        <dbReference type="ChEBI" id="CHEBI:295975"/>
    </reaction>
    <physiologicalReaction direction="left-to-right" evidence="31">
        <dbReference type="Rhea" id="RHEA:41004"/>
    </physiologicalReaction>
</comment>
<comment type="catalytic activity">
    <reaction evidence="30">
        <text>1-(9Z,12Z)-octadecadienoyl-sn-glycero-3-phosphocholine + H2O = 1-(9Z,12Z-octadecadienoyl)-sn-glycerol + phosphocholine + H(+)</text>
        <dbReference type="Rhea" id="RHEA:41115"/>
        <dbReference type="ChEBI" id="CHEBI:15377"/>
        <dbReference type="ChEBI" id="CHEBI:15378"/>
        <dbReference type="ChEBI" id="CHEBI:28733"/>
        <dbReference type="ChEBI" id="CHEBI:75561"/>
        <dbReference type="ChEBI" id="CHEBI:295975"/>
    </reaction>
    <physiologicalReaction direction="left-to-right" evidence="30">
        <dbReference type="Rhea" id="RHEA:41116"/>
    </physiologicalReaction>
</comment>
<dbReference type="InterPro" id="IPR017850">
    <property type="entry name" value="Alkaline_phosphatase_core_sf"/>
</dbReference>
<name>A0AAQ4FK49_AMBAM</name>
<evidence type="ECO:0000256" key="6">
    <source>
        <dbReference type="ARBA" id="ARBA00022553"/>
    </source>
</evidence>
<evidence type="ECO:0000256" key="12">
    <source>
        <dbReference type="ARBA" id="ARBA00022963"/>
    </source>
</evidence>
<comment type="function">
    <text evidence="20">Choline-specific glycerophosphodiesterase that hydrolyzes glycerophosphocholine (GPC) and lysophosphatidylcholine (LPC) and contributes to supplying choline to the cells. Has a preference for LPC with short (12:0 and 14:0) or polyunsaturated (18:2 and 20:4) fatty acids. In vitro, hydrolyzes only choline-containing lysophospholipids, such as sphingosylphosphorylcholine (SPC), platelet-activating factor (PAF) and lysoPAF, but not other lysophospholipids.</text>
</comment>
<dbReference type="Gene3D" id="3.40.720.10">
    <property type="entry name" value="Alkaline Phosphatase, subunit A"/>
    <property type="match status" value="1"/>
</dbReference>
<dbReference type="EC" id="3.1.4.38" evidence="4"/>
<keyword evidence="12" id="KW-0442">Lipid degradation</keyword>
<evidence type="ECO:0000256" key="10">
    <source>
        <dbReference type="ARBA" id="ARBA00022801"/>
    </source>
</evidence>
<comment type="caution">
    <text evidence="32">The sequence shown here is derived from an EMBL/GenBank/DDBJ whole genome shotgun (WGS) entry which is preliminary data.</text>
</comment>
<evidence type="ECO:0000313" key="32">
    <source>
        <dbReference type="EMBL" id="KAK8787061.1"/>
    </source>
</evidence>
<organism evidence="32 33">
    <name type="scientific">Amblyomma americanum</name>
    <name type="common">Lone star tick</name>
    <dbReference type="NCBI Taxonomy" id="6943"/>
    <lineage>
        <taxon>Eukaryota</taxon>
        <taxon>Metazoa</taxon>
        <taxon>Ecdysozoa</taxon>
        <taxon>Arthropoda</taxon>
        <taxon>Chelicerata</taxon>
        <taxon>Arachnida</taxon>
        <taxon>Acari</taxon>
        <taxon>Parasitiformes</taxon>
        <taxon>Ixodida</taxon>
        <taxon>Ixodoidea</taxon>
        <taxon>Ixodidae</taxon>
        <taxon>Amblyomminae</taxon>
        <taxon>Amblyomma</taxon>
    </lineage>
</organism>
<proteinExistence type="inferred from homology"/>
<evidence type="ECO:0000256" key="16">
    <source>
        <dbReference type="ARBA" id="ARBA00023180"/>
    </source>
</evidence>
<comment type="similarity">
    <text evidence="3">Belongs to the nucleotide pyrophosphatase/phosphodiesterase family.</text>
</comment>
<comment type="catalytic activity">
    <reaction evidence="25">
        <text>a 1-acyl-sn-glycero-3-phosphocholine + H2O = a 1-acyl-sn-glycerol + phosphocholine + H(+)</text>
        <dbReference type="Rhea" id="RHEA:44720"/>
        <dbReference type="ChEBI" id="CHEBI:15377"/>
        <dbReference type="ChEBI" id="CHEBI:15378"/>
        <dbReference type="ChEBI" id="CHEBI:58168"/>
        <dbReference type="ChEBI" id="CHEBI:64683"/>
        <dbReference type="ChEBI" id="CHEBI:295975"/>
    </reaction>
    <physiologicalReaction direction="left-to-right" evidence="25">
        <dbReference type="Rhea" id="RHEA:44721"/>
    </physiologicalReaction>
</comment>
<dbReference type="InterPro" id="IPR002591">
    <property type="entry name" value="Phosphodiest/P_Trfase"/>
</dbReference>
<dbReference type="GO" id="GO:0098552">
    <property type="term" value="C:side of membrane"/>
    <property type="evidence" value="ECO:0007669"/>
    <property type="project" value="UniProtKB-KW"/>
</dbReference>
<evidence type="ECO:0000256" key="18">
    <source>
        <dbReference type="ARBA" id="ARBA00031167"/>
    </source>
</evidence>
<comment type="catalytic activity">
    <reaction evidence="28">
        <text>sphing-4-enine-phosphocholine + H2O = sphing-4-enine + phosphocholine + H(+)</text>
        <dbReference type="Rhea" id="RHEA:41095"/>
        <dbReference type="ChEBI" id="CHEBI:15377"/>
        <dbReference type="ChEBI" id="CHEBI:15378"/>
        <dbReference type="ChEBI" id="CHEBI:57756"/>
        <dbReference type="ChEBI" id="CHEBI:58906"/>
        <dbReference type="ChEBI" id="CHEBI:295975"/>
    </reaction>
    <physiologicalReaction direction="left-to-right" evidence="28">
        <dbReference type="Rhea" id="RHEA:41096"/>
    </physiologicalReaction>
</comment>
<evidence type="ECO:0000256" key="24">
    <source>
        <dbReference type="ARBA" id="ARBA00047494"/>
    </source>
</evidence>
<evidence type="ECO:0000256" key="26">
    <source>
        <dbReference type="ARBA" id="ARBA00047779"/>
    </source>
</evidence>
<keyword evidence="16" id="KW-0325">Glycoprotein</keyword>
<evidence type="ECO:0000256" key="15">
    <source>
        <dbReference type="ARBA" id="ARBA00023157"/>
    </source>
</evidence>
<evidence type="ECO:0000256" key="8">
    <source>
        <dbReference type="ARBA" id="ARBA00022723"/>
    </source>
</evidence>
<keyword evidence="14" id="KW-0472">Membrane</keyword>
<protein>
    <recommendedName>
        <fullName evidence="4">glycerophosphocholine cholinephosphodiesterase</fullName>
        <ecNumber evidence="4">3.1.4.38</ecNumber>
    </recommendedName>
    <alternativeName>
        <fullName evidence="19">Choline-specific glycerophosphodiester phosphodiesterase</fullName>
    </alternativeName>
    <alternativeName>
        <fullName evidence="18">Ectonucleotide pyrophosphatase/phosphodiesterase family member 6</fullName>
    </alternativeName>
</protein>
<sequence length="222" mass="25269">MSAPESFHPRWWTRAEPLWTRALRRNRTVAMFWWDGCQVDINGTRPQSCSPYGGYSTKIDRQMEQKIQETVVAFKRDALDLAMFYYEGPDAEGHRNGPDSEGIESAVGKVDHYLWNLQMGLEREGLSDQFKNPAKTLPGNHGPPPGIHGYDPMMPDMWGIFFARGPAVLRGSAGPSMIRMVDVYNVLCYMLGMDPAANSGSWNDVKTFLERNYDTHLYDRIV</sequence>
<evidence type="ECO:0000256" key="1">
    <source>
        <dbReference type="ARBA" id="ARBA00001947"/>
    </source>
</evidence>
<keyword evidence="11" id="KW-0862">Zinc</keyword>
<keyword evidence="8" id="KW-0479">Metal-binding</keyword>
<evidence type="ECO:0000256" key="27">
    <source>
        <dbReference type="ARBA" id="ARBA00048209"/>
    </source>
</evidence>
<dbReference type="GO" id="GO:0047390">
    <property type="term" value="F:glycerophosphocholine cholinephosphodiesterase activity"/>
    <property type="evidence" value="ECO:0007669"/>
    <property type="project" value="UniProtKB-EC"/>
</dbReference>
<evidence type="ECO:0000256" key="7">
    <source>
        <dbReference type="ARBA" id="ARBA00022622"/>
    </source>
</evidence>
<evidence type="ECO:0000313" key="33">
    <source>
        <dbReference type="Proteomes" id="UP001321473"/>
    </source>
</evidence>
<comment type="catalytic activity">
    <reaction evidence="27">
        <text>1-hexadecanoyl-sn-glycero-3-phosphocholine + H2O = 1-hexadecanoyl-sn-glycerol + phosphocholine + H(+)</text>
        <dbReference type="Rhea" id="RHEA:41119"/>
        <dbReference type="ChEBI" id="CHEBI:15377"/>
        <dbReference type="ChEBI" id="CHEBI:15378"/>
        <dbReference type="ChEBI" id="CHEBI:72998"/>
        <dbReference type="ChEBI" id="CHEBI:75542"/>
        <dbReference type="ChEBI" id="CHEBI:295975"/>
    </reaction>
    <physiologicalReaction direction="left-to-right" evidence="27">
        <dbReference type="Rhea" id="RHEA:41120"/>
    </physiologicalReaction>
</comment>
<reference evidence="32 33" key="1">
    <citation type="journal article" date="2023" name="Arcadia Sci">
        <title>De novo assembly of a long-read Amblyomma americanum tick genome.</title>
        <authorList>
            <person name="Chou S."/>
            <person name="Poskanzer K.E."/>
            <person name="Rollins M."/>
            <person name="Thuy-Boun P.S."/>
        </authorList>
    </citation>
    <scope>NUCLEOTIDE SEQUENCE [LARGE SCALE GENOMIC DNA]</scope>
    <source>
        <strain evidence="32">F_SG_1</strain>
        <tissue evidence="32">Salivary glands</tissue>
    </source>
</reference>
<comment type="catalytic activity">
    <reaction evidence="23">
        <text>glycero-2-phosphocholine + H2O = phosphocholine + glycerol + H(+)</text>
        <dbReference type="Rhea" id="RHEA:61684"/>
        <dbReference type="ChEBI" id="CHEBI:15377"/>
        <dbReference type="ChEBI" id="CHEBI:15378"/>
        <dbReference type="ChEBI" id="CHEBI:17754"/>
        <dbReference type="ChEBI" id="CHEBI:144950"/>
        <dbReference type="ChEBI" id="CHEBI:295975"/>
    </reaction>
    <physiologicalReaction direction="left-to-right" evidence="23">
        <dbReference type="Rhea" id="RHEA:61685"/>
    </physiologicalReaction>
</comment>
<dbReference type="GO" id="GO:0046872">
    <property type="term" value="F:metal ion binding"/>
    <property type="evidence" value="ECO:0007669"/>
    <property type="project" value="UniProtKB-KW"/>
</dbReference>
<evidence type="ECO:0000256" key="11">
    <source>
        <dbReference type="ARBA" id="ARBA00022833"/>
    </source>
</evidence>
<dbReference type="PANTHER" id="PTHR10151">
    <property type="entry name" value="ECTONUCLEOTIDE PYROPHOSPHATASE/PHOSPHODIESTERASE"/>
    <property type="match status" value="1"/>
</dbReference>
<dbReference type="Proteomes" id="UP001321473">
    <property type="component" value="Unassembled WGS sequence"/>
</dbReference>
<comment type="catalytic activity">
    <reaction evidence="24">
        <text>a 1-O-alkyl-sn-glycero-3-phosphocholine + H2O = a 1-O-alkyl-sn-glycerol + phosphocholine + H(+)</text>
        <dbReference type="Rhea" id="RHEA:36083"/>
        <dbReference type="ChEBI" id="CHEBI:15377"/>
        <dbReference type="ChEBI" id="CHEBI:15378"/>
        <dbReference type="ChEBI" id="CHEBI:15850"/>
        <dbReference type="ChEBI" id="CHEBI:30909"/>
        <dbReference type="ChEBI" id="CHEBI:295975"/>
    </reaction>
    <physiologicalReaction direction="left-to-right" evidence="24">
        <dbReference type="Rhea" id="RHEA:36084"/>
    </physiologicalReaction>
</comment>
<dbReference type="AlphaFoldDB" id="A0AAQ4FK49"/>
<evidence type="ECO:0000256" key="23">
    <source>
        <dbReference type="ARBA" id="ARBA00047482"/>
    </source>
</evidence>
<dbReference type="SUPFAM" id="SSF53649">
    <property type="entry name" value="Alkaline phosphatase-like"/>
    <property type="match status" value="1"/>
</dbReference>
<accession>A0AAQ4FK49</accession>
<keyword evidence="13" id="KW-0443">Lipid metabolism</keyword>
<evidence type="ECO:0000256" key="25">
    <source>
        <dbReference type="ARBA" id="ARBA00047600"/>
    </source>
</evidence>
<comment type="catalytic activity">
    <reaction evidence="22">
        <text>1-(9Z-octadecenoyl)-sn-glycero-3-phosphocholine + H2O = 1-(9Z-octadecenoyl)-sn-glycerol + phosphocholine + H(+)</text>
        <dbReference type="Rhea" id="RHEA:41091"/>
        <dbReference type="ChEBI" id="CHEBI:15377"/>
        <dbReference type="ChEBI" id="CHEBI:15378"/>
        <dbReference type="ChEBI" id="CHEBI:28610"/>
        <dbReference type="ChEBI" id="CHEBI:75757"/>
        <dbReference type="ChEBI" id="CHEBI:295975"/>
    </reaction>
    <physiologicalReaction direction="left-to-right" evidence="22">
        <dbReference type="Rhea" id="RHEA:41092"/>
    </physiologicalReaction>
</comment>
<evidence type="ECO:0000256" key="3">
    <source>
        <dbReference type="ARBA" id="ARBA00010594"/>
    </source>
</evidence>
<keyword evidence="10" id="KW-0378">Hydrolase</keyword>
<comment type="catalytic activity">
    <reaction evidence="26">
        <text>1-tetradecanoyl-sn-glycero-3-phosphocholine + H2O = 1-tetradecanoyl-sn-glycerol + phosphocholine + H(+)</text>
        <dbReference type="Rhea" id="RHEA:40999"/>
        <dbReference type="ChEBI" id="CHEBI:15377"/>
        <dbReference type="ChEBI" id="CHEBI:15378"/>
        <dbReference type="ChEBI" id="CHEBI:64489"/>
        <dbReference type="ChEBI" id="CHEBI:75536"/>
        <dbReference type="ChEBI" id="CHEBI:295975"/>
    </reaction>
    <physiologicalReaction direction="left-to-right" evidence="26">
        <dbReference type="Rhea" id="RHEA:41000"/>
    </physiologicalReaction>
</comment>
<evidence type="ECO:0000256" key="2">
    <source>
        <dbReference type="ARBA" id="ARBA00004609"/>
    </source>
</evidence>
<evidence type="ECO:0000256" key="9">
    <source>
        <dbReference type="ARBA" id="ARBA00022729"/>
    </source>
</evidence>
<evidence type="ECO:0000256" key="28">
    <source>
        <dbReference type="ARBA" id="ARBA00048234"/>
    </source>
</evidence>
<evidence type="ECO:0000256" key="14">
    <source>
        <dbReference type="ARBA" id="ARBA00023136"/>
    </source>
</evidence>
<comment type="catalytic activity">
    <reaction evidence="29">
        <text>sn-glycerol 3-phosphocholine + H2O = phosphocholine + glycerol + H(+)</text>
        <dbReference type="Rhea" id="RHEA:19545"/>
        <dbReference type="ChEBI" id="CHEBI:15377"/>
        <dbReference type="ChEBI" id="CHEBI:15378"/>
        <dbReference type="ChEBI" id="CHEBI:16870"/>
        <dbReference type="ChEBI" id="CHEBI:17754"/>
        <dbReference type="ChEBI" id="CHEBI:295975"/>
        <dbReference type="EC" id="3.1.4.38"/>
    </reaction>
    <physiologicalReaction direction="left-to-right" evidence="29">
        <dbReference type="Rhea" id="RHEA:19546"/>
    </physiologicalReaction>
</comment>
<evidence type="ECO:0000256" key="22">
    <source>
        <dbReference type="ARBA" id="ARBA00047322"/>
    </source>
</evidence>
<keyword evidence="15" id="KW-1015">Disulfide bond</keyword>
<keyword evidence="33" id="KW-1185">Reference proteome</keyword>
<dbReference type="Pfam" id="PF01663">
    <property type="entry name" value="Phosphodiest"/>
    <property type="match status" value="1"/>
</dbReference>
<comment type="catalytic activity">
    <reaction evidence="21">
        <text>1-dodecanoyl-sn-glycero-3-phosphocholine + H2O = 1-dodecanoyl-sn-glycerol + phosphocholine + H(+)</text>
        <dbReference type="Rhea" id="RHEA:41127"/>
        <dbReference type="ChEBI" id="CHEBI:15377"/>
        <dbReference type="ChEBI" id="CHEBI:15378"/>
        <dbReference type="ChEBI" id="CHEBI:74966"/>
        <dbReference type="ChEBI" id="CHEBI:75529"/>
        <dbReference type="ChEBI" id="CHEBI:295975"/>
    </reaction>
    <physiologicalReaction direction="left-to-right" evidence="21">
        <dbReference type="Rhea" id="RHEA:41128"/>
    </physiologicalReaction>
</comment>
<evidence type="ECO:0000256" key="21">
    <source>
        <dbReference type="ARBA" id="ARBA00047290"/>
    </source>
</evidence>
<comment type="cofactor">
    <cofactor evidence="1">
        <name>Zn(2+)</name>
        <dbReference type="ChEBI" id="CHEBI:29105"/>
    </cofactor>
</comment>
<evidence type="ECO:0000256" key="4">
    <source>
        <dbReference type="ARBA" id="ARBA00012318"/>
    </source>
</evidence>
<dbReference type="PANTHER" id="PTHR10151:SF66">
    <property type="entry name" value="GLYCEROPHOSPHOCHOLINE CHOLINEPHOSPHODIESTERASE ENPP6"/>
    <property type="match status" value="1"/>
</dbReference>